<evidence type="ECO:0000313" key="4">
    <source>
        <dbReference type="EMBL" id="HGS21393.1"/>
    </source>
</evidence>
<dbReference type="InterPro" id="IPR057326">
    <property type="entry name" value="KR_dom"/>
</dbReference>
<dbReference type="Pfam" id="PF00106">
    <property type="entry name" value="adh_short"/>
    <property type="match status" value="1"/>
</dbReference>
<dbReference type="SUPFAM" id="SSF51735">
    <property type="entry name" value="NAD(P)-binding Rossmann-fold domains"/>
    <property type="match status" value="1"/>
</dbReference>
<dbReference type="PANTHER" id="PTHR43157">
    <property type="entry name" value="PHOSPHATIDYLINOSITOL-GLYCAN BIOSYNTHESIS CLASS F PROTEIN-RELATED"/>
    <property type="match status" value="1"/>
</dbReference>
<name>A0A7C4KHI3_9CHLR</name>
<dbReference type="CDD" id="cd05327">
    <property type="entry name" value="retinol-DH_like_SDR_c_like"/>
    <property type="match status" value="1"/>
</dbReference>
<keyword evidence="1" id="KW-0560">Oxidoreductase</keyword>
<sequence>MDESSDLTGKVILITGATDGIGKHTAENLARMGAHVVIIGRNAQKTESVVEAIRESSGNPSVDYLVGDLSAQREVRRLADEFRTRFGKLHVLINNAGALFMQRQLSPDGLEMTFALNHLAYFLLTLLLTDLLMASAPARVVNVSSAAHRNATLDLNDLQNEISYSGWKAYARSKLANLYFTYELARRLEGSRVTANALHPGFVATHFGRSNGGIFRPLFRLFQVAAISPEEGARTSVYLASSPEVEGVSGKYFERCKIVPSSPESYNAATARHLWDLSLQFVGLPAMMRIR</sequence>
<proteinExistence type="inferred from homology"/>
<dbReference type="PANTHER" id="PTHR43157:SF31">
    <property type="entry name" value="PHOSPHATIDYLINOSITOL-GLYCAN BIOSYNTHESIS CLASS F PROTEIN"/>
    <property type="match status" value="1"/>
</dbReference>
<evidence type="ECO:0000259" key="3">
    <source>
        <dbReference type="SMART" id="SM00822"/>
    </source>
</evidence>
<dbReference type="PRINTS" id="PR00081">
    <property type="entry name" value="GDHRDH"/>
</dbReference>
<dbReference type="PRINTS" id="PR00080">
    <property type="entry name" value="SDRFAMILY"/>
</dbReference>
<dbReference type="GO" id="GO:0016491">
    <property type="term" value="F:oxidoreductase activity"/>
    <property type="evidence" value="ECO:0007669"/>
    <property type="project" value="UniProtKB-KW"/>
</dbReference>
<gene>
    <name evidence="4" type="ORF">ENT37_05950</name>
</gene>
<protein>
    <submittedName>
        <fullName evidence="4">SDR family oxidoreductase</fullName>
    </submittedName>
</protein>
<reference evidence="4" key="1">
    <citation type="journal article" date="2020" name="mSystems">
        <title>Genome- and Community-Level Interaction Insights into Carbon Utilization and Element Cycling Functions of Hydrothermarchaeota in Hydrothermal Sediment.</title>
        <authorList>
            <person name="Zhou Z."/>
            <person name="Liu Y."/>
            <person name="Xu W."/>
            <person name="Pan J."/>
            <person name="Luo Z.H."/>
            <person name="Li M."/>
        </authorList>
    </citation>
    <scope>NUCLEOTIDE SEQUENCE [LARGE SCALE GENOMIC DNA]</scope>
    <source>
        <strain evidence="4">SpSt-573</strain>
    </source>
</reference>
<dbReference type="InterPro" id="IPR002347">
    <property type="entry name" value="SDR_fam"/>
</dbReference>
<evidence type="ECO:0000256" key="2">
    <source>
        <dbReference type="RuleBase" id="RU000363"/>
    </source>
</evidence>
<accession>A0A7C4KHI3</accession>
<dbReference type="SMART" id="SM00822">
    <property type="entry name" value="PKS_KR"/>
    <property type="match status" value="1"/>
</dbReference>
<comment type="similarity">
    <text evidence="2">Belongs to the short-chain dehydrogenases/reductases (SDR) family.</text>
</comment>
<evidence type="ECO:0000256" key="1">
    <source>
        <dbReference type="ARBA" id="ARBA00023002"/>
    </source>
</evidence>
<organism evidence="4">
    <name type="scientific">Anaerolinea thermolimosa</name>
    <dbReference type="NCBI Taxonomy" id="229919"/>
    <lineage>
        <taxon>Bacteria</taxon>
        <taxon>Bacillati</taxon>
        <taxon>Chloroflexota</taxon>
        <taxon>Anaerolineae</taxon>
        <taxon>Anaerolineales</taxon>
        <taxon>Anaerolineaceae</taxon>
        <taxon>Anaerolinea</taxon>
    </lineage>
</organism>
<dbReference type="InterPro" id="IPR036291">
    <property type="entry name" value="NAD(P)-bd_dom_sf"/>
</dbReference>
<comment type="caution">
    <text evidence="4">The sequence shown here is derived from an EMBL/GenBank/DDBJ whole genome shotgun (WGS) entry which is preliminary data.</text>
</comment>
<dbReference type="AlphaFoldDB" id="A0A7C4KHI3"/>
<dbReference type="Gene3D" id="3.40.50.720">
    <property type="entry name" value="NAD(P)-binding Rossmann-like Domain"/>
    <property type="match status" value="1"/>
</dbReference>
<dbReference type="EMBL" id="DSYK01000299">
    <property type="protein sequence ID" value="HGS21393.1"/>
    <property type="molecule type" value="Genomic_DNA"/>
</dbReference>
<feature type="domain" description="Ketoreductase" evidence="3">
    <location>
        <begin position="10"/>
        <end position="170"/>
    </location>
</feature>